<dbReference type="GeneID" id="112905722"/>
<comment type="function">
    <text evidence="1">May play a role in microtubule-mediated transport or vesicle function.</text>
</comment>
<dbReference type="InterPro" id="IPR028426">
    <property type="entry name" value="Huntingtin_fam"/>
</dbReference>
<sequence>MATQEKLVKSLETLQQILNSNLSFEPTRKKEKISLCTFITETLSNPSIRVAPSFGNLLSWSVQVFLQVCGDSESDVCLVGDECLNRLIRATIDGHASKIQIELHKKIKENSDAKSLRAALWRFAELAHFIRPNKGKPYVANFLPVLCKVIERQEELIHETLGNSMPKIMTSLGNFMTDADVKTLLKGFLNNIQSTSPVLRRTAANCILPICLHCKNSNYFFIFTFNTLINALLPIEESHTSALIIGAMGCLKQVIPHLNSPKYDSELKGSFGVTKESSEVTVAVEKYIQVYELCLYYLTNSDHNVINASLETLNIFLQYCPPDCKDILLSPDGISKSFLLFDANSRLKFKSPSSLSVTTTTLSGDDLLHSESDLLDSVRPDIEKWIDDSKLSVININYVDGSSQLPAKNSTIDHTDYDIASFDGGSECAVSLAETESSDFVKPDYIAANTDRLVLSEKSSEKSCSFQDTKSIDTYYALQDVYIGSFNDKDVPLLYCIRLLSKSFLLAGKMGSLIPDKNMRVSVKSLTLTCLSTIARLYPEGFFQSLDKNEDGGTEKQYISDVLLYSDHSDPQLRGSVRSFVASFIETVIVNSGNDYKEWILKHSLSTEGNVFDIKNLIKVLVKGLEDESSTCVRQTVTGLEGVLQKLLQSHDNQHALPLLHALPFVINNPYWLVKVKLLKVLSDLCYTTIYYITGNSHFQNKILYSVLFEMLKDDDPRVRKTCSKAIVKIIPYLYFPQDNYNVDDAVYKAKQFRKEQVSEMPHDENDISPIKKRFISELVFPFNKINEEISEEVCQSLSRVVMGLKEIMLISKSKYFIYGCIETLRRLSISYPPTIYSTSWGCFESFSLDRDKPLSGSIHGFDLYNICVTLLTSSSLTYDISCHINLLDFAGNIFAGN</sequence>
<dbReference type="Gene3D" id="1.25.10.10">
    <property type="entry name" value="Leucine-rich Repeat Variant"/>
    <property type="match status" value="2"/>
</dbReference>
<dbReference type="SUPFAM" id="SSF48371">
    <property type="entry name" value="ARM repeat"/>
    <property type="match status" value="1"/>
</dbReference>
<comment type="subcellular location">
    <subcellularLocation>
        <location evidence="3">Cytoplasm</location>
    </subcellularLocation>
    <subcellularLocation>
        <location evidence="2">Nucleus</location>
    </subcellularLocation>
</comment>
<dbReference type="InterPro" id="IPR048411">
    <property type="entry name" value="Htt_N_HEAT_rpt-1"/>
</dbReference>
<dbReference type="InterPro" id="IPR016024">
    <property type="entry name" value="ARM-type_fold"/>
</dbReference>
<dbReference type="InterPro" id="IPR024613">
    <property type="entry name" value="Huntingtin_N_HEAT_rpt-2"/>
</dbReference>
<name>A0A7F5REV8_AGRPL</name>
<dbReference type="PANTHER" id="PTHR10170">
    <property type="entry name" value="HUNTINGTON DISEASE PROTEIN"/>
    <property type="match status" value="1"/>
</dbReference>
<evidence type="ECO:0000256" key="5">
    <source>
        <dbReference type="ARBA" id="ARBA00022490"/>
    </source>
</evidence>
<dbReference type="InParanoid" id="A0A7F5REV8"/>
<reference evidence="8" key="1">
    <citation type="submission" date="2025-08" db="UniProtKB">
        <authorList>
            <consortium name="RefSeq"/>
        </authorList>
    </citation>
    <scope>IDENTIFICATION</scope>
    <source>
        <tissue evidence="8">Entire body</tissue>
    </source>
</reference>
<dbReference type="OrthoDB" id="6763105at2759"/>
<dbReference type="InterPro" id="IPR000091">
    <property type="entry name" value="Huntingtin"/>
</dbReference>
<dbReference type="Pfam" id="PF12372">
    <property type="entry name" value="Htt_N-HEAT"/>
    <property type="match status" value="1"/>
</dbReference>
<dbReference type="KEGG" id="apln:112905722"/>
<gene>
    <name evidence="8" type="primary">LOC112905722</name>
</gene>
<dbReference type="PRINTS" id="PR00375">
    <property type="entry name" value="HUNTINGTIN"/>
</dbReference>
<keyword evidence="5" id="KW-0963">Cytoplasm</keyword>
<dbReference type="Pfam" id="PF20926">
    <property type="entry name" value="Htt_N-HEAT_1"/>
    <property type="match status" value="1"/>
</dbReference>
<evidence type="ECO:0000256" key="6">
    <source>
        <dbReference type="ARBA" id="ARBA00023242"/>
    </source>
</evidence>
<dbReference type="RefSeq" id="XP_025834519.1">
    <property type="nucleotide sequence ID" value="XM_025978734.1"/>
</dbReference>
<accession>A0A7F5REV8</accession>
<dbReference type="GO" id="GO:0005634">
    <property type="term" value="C:nucleus"/>
    <property type="evidence" value="ECO:0007669"/>
    <property type="project" value="UniProtKB-SubCell"/>
</dbReference>
<protein>
    <submittedName>
        <fullName evidence="8">Huntingtin-like</fullName>
    </submittedName>
</protein>
<proteinExistence type="inferred from homology"/>
<evidence type="ECO:0000256" key="4">
    <source>
        <dbReference type="ARBA" id="ARBA00007153"/>
    </source>
</evidence>
<evidence type="ECO:0000256" key="1">
    <source>
        <dbReference type="ARBA" id="ARBA00002907"/>
    </source>
</evidence>
<organism evidence="7 8">
    <name type="scientific">Agrilus planipennis</name>
    <name type="common">Emerald ash borer</name>
    <name type="synonym">Agrilus marcopoli</name>
    <dbReference type="NCBI Taxonomy" id="224129"/>
    <lineage>
        <taxon>Eukaryota</taxon>
        <taxon>Metazoa</taxon>
        <taxon>Ecdysozoa</taxon>
        <taxon>Arthropoda</taxon>
        <taxon>Hexapoda</taxon>
        <taxon>Insecta</taxon>
        <taxon>Pterygota</taxon>
        <taxon>Neoptera</taxon>
        <taxon>Endopterygota</taxon>
        <taxon>Coleoptera</taxon>
        <taxon>Polyphaga</taxon>
        <taxon>Elateriformia</taxon>
        <taxon>Buprestoidea</taxon>
        <taxon>Buprestidae</taxon>
        <taxon>Agrilinae</taxon>
        <taxon>Agrilus</taxon>
    </lineage>
</organism>
<evidence type="ECO:0000313" key="8">
    <source>
        <dbReference type="RefSeq" id="XP_025834519.1"/>
    </source>
</evidence>
<evidence type="ECO:0000256" key="3">
    <source>
        <dbReference type="ARBA" id="ARBA00004496"/>
    </source>
</evidence>
<keyword evidence="7" id="KW-1185">Reference proteome</keyword>
<dbReference type="AlphaFoldDB" id="A0A7F5REV8"/>
<comment type="similarity">
    <text evidence="4">Belongs to the huntingtin family.</text>
</comment>
<dbReference type="Proteomes" id="UP000192223">
    <property type="component" value="Unplaced"/>
</dbReference>
<dbReference type="InterPro" id="IPR011989">
    <property type="entry name" value="ARM-like"/>
</dbReference>
<dbReference type="GO" id="GO:0005737">
    <property type="term" value="C:cytoplasm"/>
    <property type="evidence" value="ECO:0007669"/>
    <property type="project" value="UniProtKB-SubCell"/>
</dbReference>
<evidence type="ECO:0000256" key="2">
    <source>
        <dbReference type="ARBA" id="ARBA00004123"/>
    </source>
</evidence>
<keyword evidence="6" id="KW-0539">Nucleus</keyword>
<evidence type="ECO:0000313" key="7">
    <source>
        <dbReference type="Proteomes" id="UP000192223"/>
    </source>
</evidence>
<dbReference type="PANTHER" id="PTHR10170:SF10">
    <property type="entry name" value="HUNTINGTIN"/>
    <property type="match status" value="1"/>
</dbReference>